<protein>
    <recommendedName>
        <fullName evidence="2">WH1 domain-containing protein</fullName>
    </recommendedName>
</protein>
<accession>A0A4U5MG60</accession>
<dbReference type="AlphaFoldDB" id="A0A4U5MG60"/>
<dbReference type="Proteomes" id="UP000298663">
    <property type="component" value="Unassembled WGS sequence"/>
</dbReference>
<dbReference type="InterPro" id="IPR000697">
    <property type="entry name" value="WH1/EVH1_dom"/>
</dbReference>
<evidence type="ECO:0000256" key="1">
    <source>
        <dbReference type="SAM" id="MobiDB-lite"/>
    </source>
</evidence>
<dbReference type="STRING" id="34508.A0A4U5MG60"/>
<keyword evidence="4" id="KW-1185">Reference proteome</keyword>
<evidence type="ECO:0000259" key="2">
    <source>
        <dbReference type="Pfam" id="PF00568"/>
    </source>
</evidence>
<sequence length="302" mass="33873">MSDADQVASTSRLEDEGGHNVGSNLLNKHENRRVFDALGGDFKSLCSGLARLFTVERRTEWDQLLFGVACYVRDYRHRKTSICFVSPGDFDVRNHETPHVLIEIPICPDINFQMLADDFIIFGSEGEGYGMEFVDEGEAGAFFQTVEYAQNVRRQNLQRHKNGREEVSVLASLIPNLQFGQGSSSSSSCSSSSMESSLSSADSATSTGRLTRKRCSPVSLIHPPPAINHPLPIEFPPPPVNERKPRKDLRCSFHRRDAIEAAPARTLIRISRFSSKKFVDLEEHARHKGDKARPNFFHPQDN</sequence>
<dbReference type="OrthoDB" id="5847350at2759"/>
<dbReference type="SUPFAM" id="SSF50729">
    <property type="entry name" value="PH domain-like"/>
    <property type="match status" value="1"/>
</dbReference>
<reference evidence="3 4" key="1">
    <citation type="journal article" date="2015" name="Genome Biol.">
        <title>Comparative genomics of Steinernema reveals deeply conserved gene regulatory networks.</title>
        <authorList>
            <person name="Dillman A.R."/>
            <person name="Macchietto M."/>
            <person name="Porter C.F."/>
            <person name="Rogers A."/>
            <person name="Williams B."/>
            <person name="Antoshechkin I."/>
            <person name="Lee M.M."/>
            <person name="Goodwin Z."/>
            <person name="Lu X."/>
            <person name="Lewis E.E."/>
            <person name="Goodrich-Blair H."/>
            <person name="Stock S.P."/>
            <person name="Adams B.J."/>
            <person name="Sternberg P.W."/>
            <person name="Mortazavi A."/>
        </authorList>
    </citation>
    <scope>NUCLEOTIDE SEQUENCE [LARGE SCALE GENOMIC DNA]</scope>
    <source>
        <strain evidence="3 4">ALL</strain>
    </source>
</reference>
<gene>
    <name evidence="3" type="ORF">L596_024237</name>
</gene>
<organism evidence="3 4">
    <name type="scientific">Steinernema carpocapsae</name>
    <name type="common">Entomopathogenic nematode</name>
    <dbReference type="NCBI Taxonomy" id="34508"/>
    <lineage>
        <taxon>Eukaryota</taxon>
        <taxon>Metazoa</taxon>
        <taxon>Ecdysozoa</taxon>
        <taxon>Nematoda</taxon>
        <taxon>Chromadorea</taxon>
        <taxon>Rhabditida</taxon>
        <taxon>Tylenchina</taxon>
        <taxon>Panagrolaimomorpha</taxon>
        <taxon>Strongyloidoidea</taxon>
        <taxon>Steinernematidae</taxon>
        <taxon>Steinernema</taxon>
    </lineage>
</organism>
<feature type="region of interest" description="Disordered" evidence="1">
    <location>
        <begin position="1"/>
        <end position="25"/>
    </location>
</feature>
<dbReference type="Pfam" id="PF00568">
    <property type="entry name" value="WH1"/>
    <property type="match status" value="1"/>
</dbReference>
<reference evidence="3 4" key="2">
    <citation type="journal article" date="2019" name="G3 (Bethesda)">
        <title>Hybrid Assembly of the Genome of the Entomopathogenic Nematode Steinernema carpocapsae Identifies the X-Chromosome.</title>
        <authorList>
            <person name="Serra L."/>
            <person name="Macchietto M."/>
            <person name="Macias-Munoz A."/>
            <person name="McGill C.J."/>
            <person name="Rodriguez I.M."/>
            <person name="Rodriguez B."/>
            <person name="Murad R."/>
            <person name="Mortazavi A."/>
        </authorList>
    </citation>
    <scope>NUCLEOTIDE SEQUENCE [LARGE SCALE GENOMIC DNA]</scope>
    <source>
        <strain evidence="3 4">ALL</strain>
    </source>
</reference>
<dbReference type="InterPro" id="IPR011993">
    <property type="entry name" value="PH-like_dom_sf"/>
</dbReference>
<dbReference type="Gene3D" id="2.30.29.30">
    <property type="entry name" value="Pleckstrin-homology domain (PH domain)/Phosphotyrosine-binding domain (PTB)"/>
    <property type="match status" value="1"/>
</dbReference>
<evidence type="ECO:0000313" key="3">
    <source>
        <dbReference type="EMBL" id="TKR68227.1"/>
    </source>
</evidence>
<name>A0A4U5MG60_STECR</name>
<feature type="domain" description="WH1" evidence="2">
    <location>
        <begin position="38"/>
        <end position="147"/>
    </location>
</feature>
<feature type="compositionally biased region" description="Low complexity" evidence="1">
    <location>
        <begin position="183"/>
        <end position="206"/>
    </location>
</feature>
<proteinExistence type="predicted"/>
<comment type="caution">
    <text evidence="3">The sequence shown here is derived from an EMBL/GenBank/DDBJ whole genome shotgun (WGS) entry which is preliminary data.</text>
</comment>
<evidence type="ECO:0000313" key="4">
    <source>
        <dbReference type="Proteomes" id="UP000298663"/>
    </source>
</evidence>
<dbReference type="EMBL" id="AZBU02000008">
    <property type="protein sequence ID" value="TKR68227.1"/>
    <property type="molecule type" value="Genomic_DNA"/>
</dbReference>
<feature type="region of interest" description="Disordered" evidence="1">
    <location>
        <begin position="283"/>
        <end position="302"/>
    </location>
</feature>
<feature type="region of interest" description="Disordered" evidence="1">
    <location>
        <begin position="179"/>
        <end position="223"/>
    </location>
</feature>